<reference evidence="1" key="1">
    <citation type="journal article" date="1993" name="Gene">
        <title>Isolation of enterohemolysin (Ehly2)-associated sequences encoded on temperate phages of Escherichia coli.</title>
        <authorList>
            <person name="Beutin L."/>
            <person name="Stroeher U.H."/>
            <person name="Manning P.A."/>
        </authorList>
    </citation>
    <scope>NUCLEOTIDE SEQUENCE</scope>
    <source>
        <strain evidence="1">026:H11</strain>
    </source>
</reference>
<name>P71212_ECOLX</name>
<organism evidence="1">
    <name type="scientific">Escherichia coli</name>
    <dbReference type="NCBI Taxonomy" id="562"/>
    <lineage>
        <taxon>Bacteria</taxon>
        <taxon>Pseudomonadati</taxon>
        <taxon>Pseudomonadota</taxon>
        <taxon>Gammaproteobacteria</taxon>
        <taxon>Enterobacterales</taxon>
        <taxon>Enterobacteriaceae</taxon>
        <taxon>Escherichia</taxon>
    </lineage>
</organism>
<protein>
    <submittedName>
        <fullName evidence="1">Enterohemolysin 2</fullName>
    </submittedName>
</protein>
<dbReference type="AlphaFoldDB" id="P71212"/>
<proteinExistence type="predicted"/>
<dbReference type="EMBL" id="X70048">
    <property type="protein sequence ID" value="CAA49643.1"/>
    <property type="molecule type" value="Genomic_DNA"/>
</dbReference>
<sequence length="117" mass="13027">MTRMFFPINRSSSLYRLRMYAFSLCNFALRFSEASSNACLSRSASSSSATWHSLSIRLFSAASSSTRSFPTVRAISSFFWSRRLMYCWFLSRSSSSASTVSGPVRNLKALSASISTP</sequence>
<accession>P71212</accession>
<evidence type="ECO:0000313" key="1">
    <source>
        <dbReference type="EMBL" id="CAA49643.1"/>
    </source>
</evidence>